<protein>
    <recommendedName>
        <fullName evidence="4">Peroxisome assembly protein 22</fullName>
    </recommendedName>
</protein>
<organism evidence="11 12">
    <name type="scientific">Naumovozyma castellii</name>
    <name type="common">Yeast</name>
    <name type="synonym">Saccharomyces castellii</name>
    <dbReference type="NCBI Taxonomy" id="27288"/>
    <lineage>
        <taxon>Eukaryota</taxon>
        <taxon>Fungi</taxon>
        <taxon>Dikarya</taxon>
        <taxon>Ascomycota</taxon>
        <taxon>Saccharomycotina</taxon>
        <taxon>Saccharomycetes</taxon>
        <taxon>Saccharomycetales</taxon>
        <taxon>Saccharomycetaceae</taxon>
        <taxon>Naumovozyma</taxon>
    </lineage>
</organism>
<dbReference type="OMA" id="GMWACVK"/>
<dbReference type="AlphaFoldDB" id="G0VJL8"/>
<evidence type="ECO:0000313" key="12">
    <source>
        <dbReference type="Proteomes" id="UP000001640"/>
    </source>
</evidence>
<dbReference type="InterPro" id="IPR024359">
    <property type="entry name" value="Peroxin-22"/>
</dbReference>
<gene>
    <name evidence="11" type="primary">NCAS0I00300</name>
    <name evidence="11" type="ordered locus">NCAS_0I00300</name>
</gene>
<evidence type="ECO:0000256" key="1">
    <source>
        <dbReference type="ARBA" id="ARBA00003659"/>
    </source>
</evidence>
<dbReference type="EMBL" id="HE576760">
    <property type="protein sequence ID" value="CCC71698.1"/>
    <property type="molecule type" value="Genomic_DNA"/>
</dbReference>
<dbReference type="GeneID" id="96905389"/>
<comment type="function">
    <text evidence="1">Involved in peroxisome biogenesis.</text>
</comment>
<dbReference type="PROSITE" id="PS51257">
    <property type="entry name" value="PROKAR_LIPOPROTEIN"/>
    <property type="match status" value="1"/>
</dbReference>
<name>G0VJL8_NAUCA</name>
<evidence type="ECO:0000256" key="5">
    <source>
        <dbReference type="ARBA" id="ARBA00022593"/>
    </source>
</evidence>
<evidence type="ECO:0000256" key="8">
    <source>
        <dbReference type="ARBA" id="ARBA00023136"/>
    </source>
</evidence>
<evidence type="ECO:0000256" key="3">
    <source>
        <dbReference type="ARBA" id="ARBA00009642"/>
    </source>
</evidence>
<accession>G0VJL8</accession>
<comment type="similarity">
    <text evidence="3">Belongs to the peroxin-22 family.</text>
</comment>
<dbReference type="KEGG" id="ncs:NCAS_0I00300"/>
<keyword evidence="8 10" id="KW-0472">Membrane</keyword>
<keyword evidence="6 10" id="KW-0812">Transmembrane</keyword>
<dbReference type="Proteomes" id="UP000001640">
    <property type="component" value="Chromosome 9"/>
</dbReference>
<evidence type="ECO:0000313" key="11">
    <source>
        <dbReference type="EMBL" id="CCC71698.1"/>
    </source>
</evidence>
<dbReference type="Pfam" id="PF12827">
    <property type="entry name" value="Peroxin-22"/>
    <property type="match status" value="1"/>
</dbReference>
<dbReference type="GO" id="GO:0007031">
    <property type="term" value="P:peroxisome organization"/>
    <property type="evidence" value="ECO:0007669"/>
    <property type="project" value="UniProtKB-KW"/>
</dbReference>
<dbReference type="GO" id="GO:0005778">
    <property type="term" value="C:peroxisomal membrane"/>
    <property type="evidence" value="ECO:0007669"/>
    <property type="project" value="UniProtKB-SubCell"/>
</dbReference>
<dbReference type="OrthoDB" id="4036401at2759"/>
<keyword evidence="9" id="KW-0576">Peroxisome</keyword>
<dbReference type="HOGENOM" id="CLU_121063_0_0_1"/>
<dbReference type="Gene3D" id="3.40.50.11730">
    <property type="entry name" value="Peroxisome assembly protein 22"/>
    <property type="match status" value="1"/>
</dbReference>
<dbReference type="FunCoup" id="G0VJL8">
    <property type="interactions" value="29"/>
</dbReference>
<keyword evidence="5" id="KW-0962">Peroxisome biogenesis</keyword>
<dbReference type="InterPro" id="IPR038613">
    <property type="entry name" value="Peroxin-22_C_sf"/>
</dbReference>
<dbReference type="eggNOG" id="ENOG502S5ME">
    <property type="taxonomic scope" value="Eukaryota"/>
</dbReference>
<evidence type="ECO:0000256" key="6">
    <source>
        <dbReference type="ARBA" id="ARBA00022692"/>
    </source>
</evidence>
<evidence type="ECO:0000256" key="7">
    <source>
        <dbReference type="ARBA" id="ARBA00022989"/>
    </source>
</evidence>
<feature type="transmembrane region" description="Helical" evidence="10">
    <location>
        <begin position="15"/>
        <end position="37"/>
    </location>
</feature>
<evidence type="ECO:0000256" key="10">
    <source>
        <dbReference type="SAM" id="Phobius"/>
    </source>
</evidence>
<evidence type="ECO:0000256" key="4">
    <source>
        <dbReference type="ARBA" id="ARBA00018967"/>
    </source>
</evidence>
<proteinExistence type="inferred from homology"/>
<keyword evidence="7 10" id="KW-1133">Transmembrane helix</keyword>
<reference key="2">
    <citation type="submission" date="2011-08" db="EMBL/GenBank/DDBJ databases">
        <title>Genome sequence of Naumovozyma castellii.</title>
        <authorList>
            <person name="Gordon J.L."/>
            <person name="Armisen D."/>
            <person name="Proux-Wera E."/>
            <person name="OhEigeartaigh S.S."/>
            <person name="Byrne K.P."/>
            <person name="Wolfe K.H."/>
        </authorList>
    </citation>
    <scope>NUCLEOTIDE SEQUENCE</scope>
    <source>
        <strain>Type strain:CBS 4309</strain>
    </source>
</reference>
<evidence type="ECO:0000256" key="9">
    <source>
        <dbReference type="ARBA" id="ARBA00023140"/>
    </source>
</evidence>
<dbReference type="RefSeq" id="XP_003678044.1">
    <property type="nucleotide sequence ID" value="XM_003677996.1"/>
</dbReference>
<reference evidence="11 12" key="1">
    <citation type="journal article" date="2011" name="Proc. Natl. Acad. Sci. U.S.A.">
        <title>Evolutionary erosion of yeast sex chromosomes by mating-type switching accidents.</title>
        <authorList>
            <person name="Gordon J.L."/>
            <person name="Armisen D."/>
            <person name="Proux-Wera E."/>
            <person name="Oheigeartaigh S.S."/>
            <person name="Byrne K.P."/>
            <person name="Wolfe K.H."/>
        </authorList>
    </citation>
    <scope>NUCLEOTIDE SEQUENCE [LARGE SCALE GENOMIC DNA]</scope>
    <source>
        <strain evidence="12">ATCC 76901 / BCRC 22586 / CBS 4309 / NBRC 1992 / NRRL Y-12630</strain>
    </source>
</reference>
<dbReference type="InParanoid" id="G0VJL8"/>
<keyword evidence="12" id="KW-1185">Reference proteome</keyword>
<evidence type="ECO:0000256" key="2">
    <source>
        <dbReference type="ARBA" id="ARBA00004549"/>
    </source>
</evidence>
<comment type="subcellular location">
    <subcellularLocation>
        <location evidence="2">Peroxisome membrane</location>
        <topology evidence="2">Single-pass membrane protein</topology>
    </subcellularLocation>
</comment>
<sequence length="194" mass="21287">MGNNRQRGIGMQKGLARTIITGTVLAVSTGVACYYLYKNFNATNATNATNAANAANAAKELKDDKKGIKLESSVKETKKKQPSKCVIISNKISNVEGMDWSELLDEDITLIVAPGVTFLDQPKEEESIGREHQFKVIRCDTLIGMWACVKSLRKDQLIVCPGDIEDGIPEGIDQFVKKIIKVEDGTQLKRAVTN</sequence>